<dbReference type="GO" id="GO:0003723">
    <property type="term" value="F:RNA binding"/>
    <property type="evidence" value="ECO:0007669"/>
    <property type="project" value="UniProtKB-KW"/>
</dbReference>
<proteinExistence type="predicted"/>
<dbReference type="InterPro" id="IPR012677">
    <property type="entry name" value="Nucleotide-bd_a/b_plait_sf"/>
</dbReference>
<dbReference type="PANTHER" id="PTHR47330">
    <property type="entry name" value="POLY(U)-BINDING-SPLICING FACTOR PUF60-B-RELATED"/>
    <property type="match status" value="1"/>
</dbReference>
<evidence type="ECO:0000313" key="3">
    <source>
        <dbReference type="Ensembl" id="ENSJHYP00000012775.1"/>
    </source>
</evidence>
<dbReference type="CDD" id="cd12648">
    <property type="entry name" value="RRM3_UHM_PUF60"/>
    <property type="match status" value="1"/>
</dbReference>
<dbReference type="GO" id="GO:0071013">
    <property type="term" value="C:catalytic step 2 spliceosome"/>
    <property type="evidence" value="ECO:0007669"/>
    <property type="project" value="TreeGrafter"/>
</dbReference>
<dbReference type="InterPro" id="IPR034212">
    <property type="entry name" value="PUF60_RRM3"/>
</dbReference>
<accession>A0A8C5J1K2</accession>
<dbReference type="InterPro" id="IPR003954">
    <property type="entry name" value="RRM_euk-type"/>
</dbReference>
<dbReference type="Gene3D" id="3.30.70.330">
    <property type="match status" value="1"/>
</dbReference>
<evidence type="ECO:0000256" key="1">
    <source>
        <dbReference type="ARBA" id="ARBA00022884"/>
    </source>
</evidence>
<evidence type="ECO:0000313" key="4">
    <source>
        <dbReference type="Proteomes" id="UP000694408"/>
    </source>
</evidence>
<dbReference type="SUPFAM" id="SSF54928">
    <property type="entry name" value="RNA-binding domain, RBD"/>
    <property type="match status" value="1"/>
</dbReference>
<dbReference type="SMART" id="SM00361">
    <property type="entry name" value="RRM_1"/>
    <property type="match status" value="1"/>
</dbReference>
<reference evidence="3" key="1">
    <citation type="submission" date="2025-08" db="UniProtKB">
        <authorList>
            <consortium name="Ensembl"/>
        </authorList>
    </citation>
    <scope>IDENTIFICATION</scope>
</reference>
<dbReference type="GO" id="GO:0000380">
    <property type="term" value="P:alternative mRNA splicing, via spliceosome"/>
    <property type="evidence" value="ECO:0007669"/>
    <property type="project" value="TreeGrafter"/>
</dbReference>
<dbReference type="FunFam" id="3.30.70.330:FF:000133">
    <property type="entry name" value="poly(U)-binding-splicing factor PUF60 isoform X1"/>
    <property type="match status" value="1"/>
</dbReference>
<dbReference type="Proteomes" id="UP000694408">
    <property type="component" value="Unplaced"/>
</dbReference>
<dbReference type="Ensembl" id="ENSJHYT00000015436.1">
    <property type="protein sequence ID" value="ENSJHYP00000012775.1"/>
    <property type="gene ID" value="ENSJHYG00000009930.1"/>
</dbReference>
<feature type="domain" description="RNA recognition motif" evidence="2">
    <location>
        <begin position="31"/>
        <end position="113"/>
    </location>
</feature>
<dbReference type="InterPro" id="IPR051974">
    <property type="entry name" value="PUF60_regulator"/>
</dbReference>
<dbReference type="InterPro" id="IPR035979">
    <property type="entry name" value="RBD_domain_sf"/>
</dbReference>
<keyword evidence="4" id="KW-1185">Reference proteome</keyword>
<dbReference type="PANTHER" id="PTHR47330:SF1">
    <property type="entry name" value="POLY(U)-BINDING-SPLICING FACTOR PUF60"/>
    <property type="match status" value="1"/>
</dbReference>
<protein>
    <recommendedName>
        <fullName evidence="2">RNA recognition motif domain-containing protein</fullName>
    </recommendedName>
</protein>
<dbReference type="AlphaFoldDB" id="A0A8C5J1K2"/>
<dbReference type="GO" id="GO:0000381">
    <property type="term" value="P:regulation of alternative mRNA splicing, via spliceosome"/>
    <property type="evidence" value="ECO:0007669"/>
    <property type="project" value="TreeGrafter"/>
</dbReference>
<name>A0A8C5J1K2_JUNHY</name>
<dbReference type="OMA" id="KVTATHY"/>
<keyword evidence="1" id="KW-0694">RNA-binding</keyword>
<dbReference type="GO" id="GO:0071011">
    <property type="term" value="C:precatalytic spliceosome"/>
    <property type="evidence" value="ECO:0007669"/>
    <property type="project" value="TreeGrafter"/>
</dbReference>
<organism evidence="3 4">
    <name type="scientific">Junco hyemalis</name>
    <name type="common">Dark-eyed junco</name>
    <dbReference type="NCBI Taxonomy" id="40217"/>
    <lineage>
        <taxon>Eukaryota</taxon>
        <taxon>Metazoa</taxon>
        <taxon>Chordata</taxon>
        <taxon>Craniata</taxon>
        <taxon>Vertebrata</taxon>
        <taxon>Euteleostomi</taxon>
        <taxon>Archelosauria</taxon>
        <taxon>Archosauria</taxon>
        <taxon>Dinosauria</taxon>
        <taxon>Saurischia</taxon>
        <taxon>Theropoda</taxon>
        <taxon>Coelurosauria</taxon>
        <taxon>Aves</taxon>
        <taxon>Neognathae</taxon>
        <taxon>Neoaves</taxon>
        <taxon>Telluraves</taxon>
        <taxon>Australaves</taxon>
        <taxon>Passeriformes</taxon>
        <taxon>Passerellidae</taxon>
        <taxon>Junco</taxon>
    </lineage>
</organism>
<reference evidence="3" key="2">
    <citation type="submission" date="2025-09" db="UniProtKB">
        <authorList>
            <consortium name="Ensembl"/>
        </authorList>
    </citation>
    <scope>IDENTIFICATION</scope>
</reference>
<dbReference type="GO" id="GO:0006376">
    <property type="term" value="P:mRNA splice site recognition"/>
    <property type="evidence" value="ECO:0007669"/>
    <property type="project" value="TreeGrafter"/>
</dbReference>
<sequence>MPSPLSYRDTPPLFLLGMKCCEKETLPQSMVMVLRNMVDPKDIDDDLEGEGTEECGKFGAVNGVIIYQEKQGEEEDTEIIVKIFVEFSMASETHKAIQALNRRWFAGRKVVAEVYDQERFDNSDLSA</sequence>
<evidence type="ECO:0000259" key="2">
    <source>
        <dbReference type="SMART" id="SM00361"/>
    </source>
</evidence>